<dbReference type="Proteomes" id="UP000672032">
    <property type="component" value="Chromosome 3"/>
</dbReference>
<feature type="signal peptide" evidence="1">
    <location>
        <begin position="1"/>
        <end position="20"/>
    </location>
</feature>
<dbReference type="AlphaFoldDB" id="A0A8A3PDX2"/>
<proteinExistence type="predicted"/>
<keyword evidence="3" id="KW-1185">Reference proteome</keyword>
<organism evidence="2 3">
    <name type="scientific">Monilinia vaccinii-corymbosi</name>
    <dbReference type="NCBI Taxonomy" id="61207"/>
    <lineage>
        <taxon>Eukaryota</taxon>
        <taxon>Fungi</taxon>
        <taxon>Dikarya</taxon>
        <taxon>Ascomycota</taxon>
        <taxon>Pezizomycotina</taxon>
        <taxon>Leotiomycetes</taxon>
        <taxon>Helotiales</taxon>
        <taxon>Sclerotiniaceae</taxon>
        <taxon>Monilinia</taxon>
    </lineage>
</organism>
<sequence>MRSSLSLSLALLLLITIIQAQAITYWVDNSCKGKPNWEDYLGEDFFMAKPTTAWKPDDPYSVARVKTYLDPWARLADYEYTLSQARADGIDSQNEDAATRQARIEMRKVWEDDDITKRL</sequence>
<dbReference type="EMBL" id="CP063407">
    <property type="protein sequence ID" value="QSZ33397.1"/>
    <property type="molecule type" value="Genomic_DNA"/>
</dbReference>
<keyword evidence="1" id="KW-0732">Signal</keyword>
<reference evidence="2" key="1">
    <citation type="submission" date="2020-10" db="EMBL/GenBank/DDBJ databases">
        <title>Genome Sequence of Monilinia vaccinii-corymbosi Sheds Light on Mummy Berry Disease Infection of Blueberry and Mating Type.</title>
        <authorList>
            <person name="Yow A.G."/>
            <person name="Zhang Y."/>
            <person name="Bansal K."/>
            <person name="Eacker S.M."/>
            <person name="Sullivan S."/>
            <person name="Liachko I."/>
            <person name="Cubeta M.A."/>
            <person name="Rollins J.A."/>
            <person name="Ashrafi H."/>
        </authorList>
    </citation>
    <scope>NUCLEOTIDE SEQUENCE</scope>
    <source>
        <strain evidence="2">RL-1</strain>
    </source>
</reference>
<name>A0A8A3PDX2_9HELO</name>
<evidence type="ECO:0000313" key="3">
    <source>
        <dbReference type="Proteomes" id="UP000672032"/>
    </source>
</evidence>
<evidence type="ECO:0000313" key="2">
    <source>
        <dbReference type="EMBL" id="QSZ33397.1"/>
    </source>
</evidence>
<evidence type="ECO:0000256" key="1">
    <source>
        <dbReference type="SAM" id="SignalP"/>
    </source>
</evidence>
<protein>
    <submittedName>
        <fullName evidence="2">Uncharacterized protein</fullName>
    </submittedName>
</protein>
<feature type="chain" id="PRO_5032830810" evidence="1">
    <location>
        <begin position="21"/>
        <end position="119"/>
    </location>
</feature>
<gene>
    <name evidence="2" type="ORF">DSL72_002985</name>
</gene>
<accession>A0A8A3PDX2</accession>